<dbReference type="InterPro" id="IPR027417">
    <property type="entry name" value="P-loop_NTPase"/>
</dbReference>
<dbReference type="Proteomes" id="UP000005408">
    <property type="component" value="Unassembled WGS sequence"/>
</dbReference>
<evidence type="ECO:0000259" key="1">
    <source>
        <dbReference type="Pfam" id="PF20720"/>
    </source>
</evidence>
<keyword evidence="3" id="KW-1185">Reference proteome</keyword>
<name>A0A8W8ME38_MAGGI</name>
<protein>
    <recommendedName>
        <fullName evidence="1">Novel STAND NTPase 3 domain-containing protein</fullName>
    </recommendedName>
</protein>
<dbReference type="Pfam" id="PF20720">
    <property type="entry name" value="nSTAND3"/>
    <property type="match status" value="1"/>
</dbReference>
<reference evidence="2" key="1">
    <citation type="submission" date="2022-08" db="UniProtKB">
        <authorList>
            <consortium name="EnsemblMetazoa"/>
        </authorList>
    </citation>
    <scope>IDENTIFICATION</scope>
    <source>
        <strain evidence="2">05x7-T-G4-1.051#20</strain>
    </source>
</reference>
<sequence length="486" mass="55483">MSESKKSGTNVTVIGDEKSPLDEAIFEQWDQENKLFFSTNACKAVEEKTKNQNLVIVTGHSGSGKSAIIQHVALKYRKEDWTVKRIKDIEDIANAPFIGNNLTNTLFVFNDPLGKESLDEILYDKWQRYEEAFPAYLKGAKLLMSCRKIIFSDKKVKGLFRDMSNIVDINIDKYKLNEDEKRSILKKYKIDEKLSEEDCTEIVKIEEYFPLLCKLYSEKNECNTKKGLTFFKKPDKVLAEDIRGLRNTKKEKYCALILLILFNNDLRIDDISGNKVGVEKYEHALKLCGLGKDTAAYLIRDELESLIGFLVKKIEDTYQFYHDFVMEVTTFIFGSDYPQTVIKYADIGFLRTRVTRAPDTNKVTALNQQKVNGVTALNAVCGITIIPYTIGVSVQNSNTRRSIRKASFFFAHGRLKNVKDGKQYSLQCSGLGWRKCAHQHGNVVFVARRQCTSFTAQTVDQQPTIVKNAAHKSTVWCFFTSHVFGK</sequence>
<feature type="domain" description="Novel STAND NTPase 3" evidence="1">
    <location>
        <begin position="36"/>
        <end position="188"/>
    </location>
</feature>
<accession>A0A8W8ME38</accession>
<dbReference type="InterPro" id="IPR049050">
    <property type="entry name" value="nSTAND3"/>
</dbReference>
<evidence type="ECO:0000313" key="3">
    <source>
        <dbReference type="Proteomes" id="UP000005408"/>
    </source>
</evidence>
<dbReference type="SUPFAM" id="SSF52540">
    <property type="entry name" value="P-loop containing nucleoside triphosphate hydrolases"/>
    <property type="match status" value="1"/>
</dbReference>
<dbReference type="AlphaFoldDB" id="A0A8W8ME38"/>
<evidence type="ECO:0000313" key="2">
    <source>
        <dbReference type="EnsemblMetazoa" id="G32563.1:cds"/>
    </source>
</evidence>
<proteinExistence type="predicted"/>
<dbReference type="EnsemblMetazoa" id="G32563.1">
    <property type="protein sequence ID" value="G32563.1:cds"/>
    <property type="gene ID" value="G32563"/>
</dbReference>
<organism evidence="2 3">
    <name type="scientific">Magallana gigas</name>
    <name type="common">Pacific oyster</name>
    <name type="synonym">Crassostrea gigas</name>
    <dbReference type="NCBI Taxonomy" id="29159"/>
    <lineage>
        <taxon>Eukaryota</taxon>
        <taxon>Metazoa</taxon>
        <taxon>Spiralia</taxon>
        <taxon>Lophotrochozoa</taxon>
        <taxon>Mollusca</taxon>
        <taxon>Bivalvia</taxon>
        <taxon>Autobranchia</taxon>
        <taxon>Pteriomorphia</taxon>
        <taxon>Ostreida</taxon>
        <taxon>Ostreoidea</taxon>
        <taxon>Ostreidae</taxon>
        <taxon>Magallana</taxon>
    </lineage>
</organism>